<dbReference type="VEuPathDB" id="AmoebaDB:ACA1_058530"/>
<keyword evidence="1 3" id="KW-0853">WD repeat</keyword>
<dbReference type="SUPFAM" id="SSF50978">
    <property type="entry name" value="WD40 repeat-like"/>
    <property type="match status" value="2"/>
</dbReference>
<dbReference type="InterPro" id="IPR001680">
    <property type="entry name" value="WD40_rpt"/>
</dbReference>
<dbReference type="Gene3D" id="2.130.10.10">
    <property type="entry name" value="YVTN repeat-like/Quinoprotein amine dehydrogenase"/>
    <property type="match status" value="2"/>
</dbReference>
<feature type="repeat" description="WD" evidence="3">
    <location>
        <begin position="490"/>
        <end position="503"/>
    </location>
</feature>
<dbReference type="STRING" id="1257118.L8GWA0"/>
<dbReference type="Pfam" id="PF00400">
    <property type="entry name" value="WD40"/>
    <property type="match status" value="7"/>
</dbReference>
<evidence type="ECO:0000259" key="5">
    <source>
        <dbReference type="Pfam" id="PF12937"/>
    </source>
</evidence>
<dbReference type="KEGG" id="acan:ACA1_058530"/>
<feature type="region of interest" description="Disordered" evidence="4">
    <location>
        <begin position="638"/>
        <end position="689"/>
    </location>
</feature>
<evidence type="ECO:0000313" key="7">
    <source>
        <dbReference type="Proteomes" id="UP000011083"/>
    </source>
</evidence>
<reference evidence="6 7" key="1">
    <citation type="journal article" date="2013" name="Genome Biol.">
        <title>Genome of Acanthamoeba castellanii highlights extensive lateral gene transfer and early evolution of tyrosine kinase signaling.</title>
        <authorList>
            <person name="Clarke M."/>
            <person name="Lohan A.J."/>
            <person name="Liu B."/>
            <person name="Lagkouvardos I."/>
            <person name="Roy S."/>
            <person name="Zafar N."/>
            <person name="Bertelli C."/>
            <person name="Schilde C."/>
            <person name="Kianianmomeni A."/>
            <person name="Burglin T.R."/>
            <person name="Frech C."/>
            <person name="Turcotte B."/>
            <person name="Kopec K.O."/>
            <person name="Synnott J.M."/>
            <person name="Choo C."/>
            <person name="Paponov I."/>
            <person name="Finkler A."/>
            <person name="Soon Heng Tan C."/>
            <person name="Hutchins A.P."/>
            <person name="Weinmeier T."/>
            <person name="Rattei T."/>
            <person name="Chu J.S."/>
            <person name="Gimenez G."/>
            <person name="Irimia M."/>
            <person name="Rigden D.J."/>
            <person name="Fitzpatrick D.A."/>
            <person name="Lorenzo-Morales J."/>
            <person name="Bateman A."/>
            <person name="Chiu C.H."/>
            <person name="Tang P."/>
            <person name="Hegemann P."/>
            <person name="Fromm H."/>
            <person name="Raoult D."/>
            <person name="Greub G."/>
            <person name="Miranda-Saavedra D."/>
            <person name="Chen N."/>
            <person name="Nash P."/>
            <person name="Ginger M.L."/>
            <person name="Horn M."/>
            <person name="Schaap P."/>
            <person name="Caler L."/>
            <person name="Loftus B."/>
        </authorList>
    </citation>
    <scope>NUCLEOTIDE SEQUENCE [LARGE SCALE GENOMIC DNA]</scope>
    <source>
        <strain evidence="6 7">Neff</strain>
    </source>
</reference>
<dbReference type="InterPro" id="IPR036047">
    <property type="entry name" value="F-box-like_dom_sf"/>
</dbReference>
<name>L8GWA0_ACACF</name>
<keyword evidence="7" id="KW-1185">Reference proteome</keyword>
<dbReference type="OrthoDB" id="19711at2759"/>
<dbReference type="InterPro" id="IPR036322">
    <property type="entry name" value="WD40_repeat_dom_sf"/>
</dbReference>
<dbReference type="PANTHER" id="PTHR19848:SF8">
    <property type="entry name" value="F-BOX AND WD REPEAT DOMAIN CONTAINING 7"/>
    <property type="match status" value="1"/>
</dbReference>
<feature type="repeat" description="WD" evidence="3">
    <location>
        <begin position="423"/>
        <end position="466"/>
    </location>
</feature>
<dbReference type="InterPro" id="IPR020472">
    <property type="entry name" value="WD40_PAC1"/>
</dbReference>
<evidence type="ECO:0000256" key="2">
    <source>
        <dbReference type="ARBA" id="ARBA00022737"/>
    </source>
</evidence>
<dbReference type="PANTHER" id="PTHR19848">
    <property type="entry name" value="WD40 REPEAT PROTEIN"/>
    <property type="match status" value="1"/>
</dbReference>
<evidence type="ECO:0000313" key="6">
    <source>
        <dbReference type="EMBL" id="ELR17197.1"/>
    </source>
</evidence>
<dbReference type="EMBL" id="KB007974">
    <property type="protein sequence ID" value="ELR17197.1"/>
    <property type="molecule type" value="Genomic_DNA"/>
</dbReference>
<feature type="repeat" description="WD" evidence="3">
    <location>
        <begin position="383"/>
        <end position="422"/>
    </location>
</feature>
<sequence length="689" mass="76984">MSATGTTVKNKGMKRKERDSDKFFEFIESPPITSHAAPGAEEHGEESGDGQAQGEGSSREPHPQPSSCTREGGNAMIEAASAGTVESLAAIVRPPLMELMGSESLKDGLCQPVTPLNPEEELRSIRTFVGTIAHGIGQLQHTLQRSQTQWHFNHIVGQLSQLSQELTGQVEQTTSLYTLLQNHNCLDEMNRKGACAPPSLSSECLCVHDLTTRPSFCSLPRSVLSFLSERDLANVALLNRQFKRLAEDDAIWRLLSMRRWKKARDKGKDKANKRRRHAWREYFIGRRRIDANWQEGTYALRTLTGHDNQLYCVQFDEDKIVSGSEDETMKVWDIASGKCLKTLKGHTSGVWCLQFWHDRLLSGSEDSTIRLWNLETGKCEHILNGHRYGVWSLQFDDSLMVSGAEDQAIKLWDMNTLQCTNTLLGHKSDIWCLQFDAAQQMIVSGSGYEDRTLKLWDMRTGSCVMTMAGHLGAVNSLCVFYASQSHPHCILSGSADQTIKVWDRRMGLCEATLEGHQGEVLCMKMADSRNPRIVSGGGSTCKTIKVWKDWYSNLSSVTAKRDRISLSLSGHDNGVWGLQYDEDKIMSGSADKTIKIWDFSCIVDEEQHHQEHVEGRGGEMTMMMGSGGGESVVVVREEEDEHERRTYVMETDDDGDEEGGNNNGGGGGLTQRVIVQGKRRREEDDDESA</sequence>
<feature type="domain" description="F-box" evidence="5">
    <location>
        <begin position="223"/>
        <end position="256"/>
    </location>
</feature>
<dbReference type="AlphaFoldDB" id="L8GWA0"/>
<dbReference type="InterPro" id="IPR001810">
    <property type="entry name" value="F-box_dom"/>
</dbReference>
<dbReference type="PROSITE" id="PS50082">
    <property type="entry name" value="WD_REPEATS_2"/>
    <property type="match status" value="6"/>
</dbReference>
<proteinExistence type="predicted"/>
<dbReference type="Proteomes" id="UP000011083">
    <property type="component" value="Unassembled WGS sequence"/>
</dbReference>
<feature type="repeat" description="WD" evidence="3">
    <location>
        <begin position="303"/>
        <end position="342"/>
    </location>
</feature>
<dbReference type="PROSITE" id="PS50294">
    <property type="entry name" value="WD_REPEATS_REGION"/>
    <property type="match status" value="4"/>
</dbReference>
<evidence type="ECO:0000256" key="1">
    <source>
        <dbReference type="ARBA" id="ARBA00022574"/>
    </source>
</evidence>
<feature type="compositionally biased region" description="Acidic residues" evidence="4">
    <location>
        <begin position="650"/>
        <end position="659"/>
    </location>
</feature>
<protein>
    <submittedName>
        <fullName evidence="6">Fbox domain containing protein</fullName>
    </submittedName>
</protein>
<feature type="repeat" description="WD" evidence="3">
    <location>
        <begin position="343"/>
        <end position="382"/>
    </location>
</feature>
<feature type="repeat" description="WD" evidence="3">
    <location>
        <begin position="568"/>
        <end position="600"/>
    </location>
</feature>
<dbReference type="PROSITE" id="PS00678">
    <property type="entry name" value="WD_REPEATS_1"/>
    <property type="match status" value="5"/>
</dbReference>
<accession>L8GWA0</accession>
<dbReference type="GeneID" id="14918075"/>
<organism evidence="6 7">
    <name type="scientific">Acanthamoeba castellanii (strain ATCC 30010 / Neff)</name>
    <dbReference type="NCBI Taxonomy" id="1257118"/>
    <lineage>
        <taxon>Eukaryota</taxon>
        <taxon>Amoebozoa</taxon>
        <taxon>Discosea</taxon>
        <taxon>Longamoebia</taxon>
        <taxon>Centramoebida</taxon>
        <taxon>Acanthamoebidae</taxon>
        <taxon>Acanthamoeba</taxon>
    </lineage>
</organism>
<gene>
    <name evidence="6" type="ORF">ACA1_058530</name>
</gene>
<dbReference type="Gene3D" id="1.20.1280.50">
    <property type="match status" value="1"/>
</dbReference>
<dbReference type="InterPro" id="IPR015943">
    <property type="entry name" value="WD40/YVTN_repeat-like_dom_sf"/>
</dbReference>
<dbReference type="PRINTS" id="PR00320">
    <property type="entry name" value="GPROTEINBRPT"/>
</dbReference>
<dbReference type="RefSeq" id="XP_004339210.1">
    <property type="nucleotide sequence ID" value="XM_004339162.1"/>
</dbReference>
<feature type="region of interest" description="Disordered" evidence="4">
    <location>
        <begin position="1"/>
        <end position="71"/>
    </location>
</feature>
<feature type="compositionally biased region" description="Basic and acidic residues" evidence="4">
    <location>
        <begin position="16"/>
        <end position="25"/>
    </location>
</feature>
<dbReference type="CDD" id="cd00200">
    <property type="entry name" value="WD40"/>
    <property type="match status" value="1"/>
</dbReference>
<evidence type="ECO:0000256" key="4">
    <source>
        <dbReference type="SAM" id="MobiDB-lite"/>
    </source>
</evidence>
<dbReference type="SUPFAM" id="SSF81383">
    <property type="entry name" value="F-box domain"/>
    <property type="match status" value="1"/>
</dbReference>
<dbReference type="SMART" id="SM00320">
    <property type="entry name" value="WD40"/>
    <property type="match status" value="7"/>
</dbReference>
<dbReference type="InterPro" id="IPR019775">
    <property type="entry name" value="WD40_repeat_CS"/>
</dbReference>
<keyword evidence="2" id="KW-0677">Repeat</keyword>
<evidence type="ECO:0000256" key="3">
    <source>
        <dbReference type="PROSITE-ProRule" id="PRU00221"/>
    </source>
</evidence>
<dbReference type="Pfam" id="PF12937">
    <property type="entry name" value="F-box-like"/>
    <property type="match status" value="1"/>
</dbReference>